<evidence type="ECO:0000313" key="3">
    <source>
        <dbReference type="Proteomes" id="UP000191200"/>
    </source>
</evidence>
<dbReference type="AlphaFoldDB" id="A0A1J0A425"/>
<feature type="transmembrane region" description="Helical" evidence="1">
    <location>
        <begin position="132"/>
        <end position="153"/>
    </location>
</feature>
<organism evidence="2 3">
    <name type="scientific">Vagococcus teuberi</name>
    <dbReference type="NCBI Taxonomy" id="519472"/>
    <lineage>
        <taxon>Bacteria</taxon>
        <taxon>Bacillati</taxon>
        <taxon>Bacillota</taxon>
        <taxon>Bacilli</taxon>
        <taxon>Lactobacillales</taxon>
        <taxon>Enterococcaceae</taxon>
        <taxon>Vagococcus</taxon>
    </lineage>
</organism>
<keyword evidence="3" id="KW-1185">Reference proteome</keyword>
<evidence type="ECO:0008006" key="4">
    <source>
        <dbReference type="Google" id="ProtNLM"/>
    </source>
</evidence>
<reference evidence="2 3" key="1">
    <citation type="submission" date="2016-09" db="EMBL/GenBank/DDBJ databases">
        <title>Vagococcus teuberi sp. nov., isolated from the Malian artisanal sour milk fene.</title>
        <authorList>
            <person name="Wullschleger S."/>
            <person name="Seifert C."/>
            <person name="Baumgartner S."/>
            <person name="Lacroix C."/>
            <person name="Bonfoh B."/>
            <person name="Stevens M.J."/>
            <person name="Meile L."/>
        </authorList>
    </citation>
    <scope>NUCLEOTIDE SEQUENCE [LARGE SCALE GENOMIC DNA]</scope>
    <source>
        <strain evidence="2 3">DSM 21459</strain>
    </source>
</reference>
<dbReference type="InterPro" id="IPR002798">
    <property type="entry name" value="SpoIIM-like"/>
</dbReference>
<protein>
    <recommendedName>
        <fullName evidence="4">Stage II sporulation protein M</fullName>
    </recommendedName>
</protein>
<feature type="transmembrane region" description="Helical" evidence="1">
    <location>
        <begin position="91"/>
        <end position="111"/>
    </location>
</feature>
<proteinExistence type="predicted"/>
<dbReference type="OrthoDB" id="2340020at2"/>
<evidence type="ECO:0000256" key="1">
    <source>
        <dbReference type="SAM" id="Phobius"/>
    </source>
</evidence>
<name>A0A1J0A425_9ENTE</name>
<dbReference type="KEGG" id="vte:BHY08_01845"/>
<dbReference type="Pfam" id="PF01944">
    <property type="entry name" value="SpoIIM"/>
    <property type="match status" value="1"/>
</dbReference>
<keyword evidence="1" id="KW-1133">Transmembrane helix</keyword>
<feature type="transmembrane region" description="Helical" evidence="1">
    <location>
        <begin position="37"/>
        <end position="59"/>
    </location>
</feature>
<dbReference type="EMBL" id="CP017267">
    <property type="protein sequence ID" value="APB30678.1"/>
    <property type="molecule type" value="Genomic_DNA"/>
</dbReference>
<feature type="transmembrane region" description="Helical" evidence="1">
    <location>
        <begin position="66"/>
        <end position="85"/>
    </location>
</feature>
<keyword evidence="1" id="KW-0472">Membrane</keyword>
<accession>A0A1J0A425</accession>
<evidence type="ECO:0000313" key="2">
    <source>
        <dbReference type="EMBL" id="APB30678.1"/>
    </source>
</evidence>
<dbReference type="Proteomes" id="UP000191200">
    <property type="component" value="Chromosome"/>
</dbReference>
<keyword evidence="1" id="KW-0812">Transmembrane</keyword>
<gene>
    <name evidence="2" type="ORF">BHY08_01845</name>
</gene>
<sequence>MIHPDLKSIIESTPTLTSTPNKLVKLMQYIINNGLKVPFSMLVLALIPVPYIYFFNIFLSATLGGVVFGAVLSYSISTGLNLIVASIPHSIIELTAFCIWASSLYYLNLWIRNKLHKRAINTTFWFELKRCVLHYIRYVLPLIIIAACLETFLTDKILNLLN</sequence>